<evidence type="ECO:0000313" key="3">
    <source>
        <dbReference type="EMBL" id="CAL6094217.1"/>
    </source>
</evidence>
<proteinExistence type="predicted"/>
<evidence type="ECO:0000313" key="2">
    <source>
        <dbReference type="EMBL" id="CAI9940905.1"/>
    </source>
</evidence>
<dbReference type="EMBL" id="CATOUU010000684">
    <property type="protein sequence ID" value="CAI9940905.1"/>
    <property type="molecule type" value="Genomic_DNA"/>
</dbReference>
<gene>
    <name evidence="2" type="ORF">HINF_LOCUS28550</name>
    <name evidence="3" type="ORF">HINF_LOCUS67364</name>
</gene>
<accession>A0AA86PJH9</accession>
<reference evidence="3 4" key="2">
    <citation type="submission" date="2024-07" db="EMBL/GenBank/DDBJ databases">
        <authorList>
            <person name="Akdeniz Z."/>
        </authorList>
    </citation>
    <scope>NUCLEOTIDE SEQUENCE [LARGE SCALE GENOMIC DNA]</scope>
</reference>
<evidence type="ECO:0000256" key="1">
    <source>
        <dbReference type="SAM" id="MobiDB-lite"/>
    </source>
</evidence>
<name>A0AA86PJH9_9EUKA</name>
<dbReference type="EMBL" id="CAXDID020000464">
    <property type="protein sequence ID" value="CAL6094217.1"/>
    <property type="molecule type" value="Genomic_DNA"/>
</dbReference>
<feature type="region of interest" description="Disordered" evidence="1">
    <location>
        <begin position="41"/>
        <end position="84"/>
    </location>
</feature>
<feature type="compositionally biased region" description="Basic and acidic residues" evidence="1">
    <location>
        <begin position="58"/>
        <end position="72"/>
    </location>
</feature>
<keyword evidence="4" id="KW-1185">Reference proteome</keyword>
<evidence type="ECO:0000313" key="4">
    <source>
        <dbReference type="Proteomes" id="UP001642409"/>
    </source>
</evidence>
<protein>
    <submittedName>
        <fullName evidence="3">Hypothetical_protein</fullName>
    </submittedName>
</protein>
<dbReference type="Proteomes" id="UP001642409">
    <property type="component" value="Unassembled WGS sequence"/>
</dbReference>
<sequence length="114" mass="13129">MHGRRLGWRARYSIIQQPGAEMQARRRCREKKRCWKAKCRRKRAGRPESRRKAAITRQARELEELSKSESTRFKAVSTPGSPKQSVAVALATDFLPELKLQRPPGESEGEQRGK</sequence>
<comment type="caution">
    <text evidence="2">The sequence shown here is derived from an EMBL/GenBank/DDBJ whole genome shotgun (WGS) entry which is preliminary data.</text>
</comment>
<dbReference type="AlphaFoldDB" id="A0AA86PJH9"/>
<reference evidence="2" key="1">
    <citation type="submission" date="2023-06" db="EMBL/GenBank/DDBJ databases">
        <authorList>
            <person name="Kurt Z."/>
        </authorList>
    </citation>
    <scope>NUCLEOTIDE SEQUENCE</scope>
</reference>
<organism evidence="2">
    <name type="scientific">Hexamita inflata</name>
    <dbReference type="NCBI Taxonomy" id="28002"/>
    <lineage>
        <taxon>Eukaryota</taxon>
        <taxon>Metamonada</taxon>
        <taxon>Diplomonadida</taxon>
        <taxon>Hexamitidae</taxon>
        <taxon>Hexamitinae</taxon>
        <taxon>Hexamita</taxon>
    </lineage>
</organism>